<keyword evidence="3" id="KW-1185">Reference proteome</keyword>
<gene>
    <name evidence="2" type="ORF">NCTC10801_01447</name>
</gene>
<feature type="compositionally biased region" description="Polar residues" evidence="1">
    <location>
        <begin position="11"/>
        <end position="27"/>
    </location>
</feature>
<evidence type="ECO:0000256" key="1">
    <source>
        <dbReference type="SAM" id="MobiDB-lite"/>
    </source>
</evidence>
<dbReference type="EMBL" id="UFRQ01000003">
    <property type="protein sequence ID" value="SUT91380.1"/>
    <property type="molecule type" value="Genomic_DNA"/>
</dbReference>
<dbReference type="Proteomes" id="UP000254649">
    <property type="component" value="Unassembled WGS sequence"/>
</dbReference>
<protein>
    <submittedName>
        <fullName evidence="2">Uncharacterized protein</fullName>
    </submittedName>
</protein>
<dbReference type="OrthoDB" id="5686580at2"/>
<dbReference type="SUPFAM" id="SSF160059">
    <property type="entry name" value="PriA/YqbF domain"/>
    <property type="match status" value="1"/>
</dbReference>
<name>A0A380TSI6_9PAST</name>
<organism evidence="2 3">
    <name type="scientific">[Actinobacillus] rossii</name>
    <dbReference type="NCBI Taxonomy" id="123820"/>
    <lineage>
        <taxon>Bacteria</taxon>
        <taxon>Pseudomonadati</taxon>
        <taxon>Pseudomonadota</taxon>
        <taxon>Gammaproteobacteria</taxon>
        <taxon>Pasteurellales</taxon>
        <taxon>Pasteurellaceae</taxon>
    </lineage>
</organism>
<feature type="compositionally biased region" description="Basic and acidic residues" evidence="1">
    <location>
        <begin position="47"/>
        <end position="65"/>
    </location>
</feature>
<dbReference type="AlphaFoldDB" id="A0A380TSI6"/>
<sequence>MGRKRKEEQAEQIQKVETNFQNSVENSDSSHTEMREQELLDTADTLENEKPSEKTDISDVETSELKPNEFVATGVAVKLRDIHPHDSYGRAGFRFNKTDVVEIPLDVLSDGKMLDLVDDPWLEVTYLTDK</sequence>
<reference evidence="2 3" key="1">
    <citation type="submission" date="2018-06" db="EMBL/GenBank/DDBJ databases">
        <authorList>
            <consortium name="Pathogen Informatics"/>
            <person name="Doyle S."/>
        </authorList>
    </citation>
    <scope>NUCLEOTIDE SEQUENCE [LARGE SCALE GENOMIC DNA]</scope>
    <source>
        <strain evidence="2 3">NCTC10801</strain>
    </source>
</reference>
<feature type="compositionally biased region" description="Basic and acidic residues" evidence="1">
    <location>
        <begin position="28"/>
        <end position="38"/>
    </location>
</feature>
<feature type="region of interest" description="Disordered" evidence="1">
    <location>
        <begin position="1"/>
        <end position="65"/>
    </location>
</feature>
<evidence type="ECO:0000313" key="2">
    <source>
        <dbReference type="EMBL" id="SUT91380.1"/>
    </source>
</evidence>
<proteinExistence type="predicted"/>
<evidence type="ECO:0000313" key="3">
    <source>
        <dbReference type="Proteomes" id="UP000254649"/>
    </source>
</evidence>
<accession>A0A380TSI6</accession>